<dbReference type="GO" id="GO:0009307">
    <property type="term" value="P:DNA restriction-modification system"/>
    <property type="evidence" value="ECO:0007669"/>
    <property type="project" value="UniProtKB-KW"/>
</dbReference>
<dbReference type="Proteomes" id="UP000029387">
    <property type="component" value="Unassembled WGS sequence"/>
</dbReference>
<name>A0A087RXZ6_9ARCH</name>
<dbReference type="PANTHER" id="PTHR30408">
    <property type="entry name" value="TYPE-1 RESTRICTION ENZYME ECOKI SPECIFICITY PROTEIN"/>
    <property type="match status" value="1"/>
</dbReference>
<dbReference type="PATRIC" id="fig|1502295.3.peg.1088"/>
<accession>A0A087RXZ6</accession>
<evidence type="ECO:0000256" key="2">
    <source>
        <dbReference type="ARBA" id="ARBA00022747"/>
    </source>
</evidence>
<comment type="caution">
    <text evidence="5">The sequence shown here is derived from an EMBL/GenBank/DDBJ whole genome shotgun (WGS) entry which is preliminary data.</text>
</comment>
<proteinExistence type="inferred from homology"/>
<dbReference type="AlphaFoldDB" id="A0A087RXZ6"/>
<evidence type="ECO:0000259" key="4">
    <source>
        <dbReference type="Pfam" id="PF01420"/>
    </source>
</evidence>
<dbReference type="EMBL" id="JOSZ01000019">
    <property type="protein sequence ID" value="KFM18350.1"/>
    <property type="molecule type" value="Genomic_DNA"/>
</dbReference>
<gene>
    <name evidence="5" type="ORF">AAA799P11_01125</name>
</gene>
<dbReference type="Gene3D" id="3.90.220.20">
    <property type="entry name" value="DNA methylase specificity domains"/>
    <property type="match status" value="2"/>
</dbReference>
<reference evidence="5 6" key="1">
    <citation type="submission" date="2014-06" db="EMBL/GenBank/DDBJ databases">
        <authorList>
            <person name="Ngugi D.K."/>
            <person name="Blom J."/>
            <person name="Alam I."/>
            <person name="Rashid M."/>
            <person name="Baalawi W."/>
            <person name="Zhang G."/>
            <person name="Hikmawan T."/>
            <person name="Guan Y."/>
            <person name="Antunes A."/>
            <person name="Siam R."/>
            <person name="El-Dorry H."/>
            <person name="Bajic V."/>
            <person name="Stingl U."/>
        </authorList>
    </citation>
    <scope>NUCLEOTIDE SEQUENCE [LARGE SCALE GENOMIC DNA]</scope>
    <source>
        <strain evidence="5">SCGC AAA799-P11</strain>
    </source>
</reference>
<sequence>MSELVLGSEKTLPNSWSFVFLNDLVTNDHDSLLRGPFGSNLKKSHFISKGFKVYEQKNVIKNDFDLGIYFVNQEKFNELEKFELKTGDMVMTCAGTIGKFAIVPNTIKKGIINSALLKIRLNKSIISEKYFLHLMQSSLIQQNIHDDARGSAMNNLKSVKSLKTIPLPIPPLDEQKRIVREIEDLFSLIENMADQIKLSHTQLDDFFRSFLKNIFSGNITKIWRESSEDSKIDKSFLEKIVSENNGKIPFKSLPEKPRNFCIPSEWTFVLSNDLFTFVTSGSRGWAKYYSDDGSLFLRVTNLNHNSISLDLKKIKRVKLSSKTEGIRTLVRENDIIVSITADGEWLL</sequence>
<dbReference type="GO" id="GO:0003677">
    <property type="term" value="F:DNA binding"/>
    <property type="evidence" value="ECO:0007669"/>
    <property type="project" value="UniProtKB-KW"/>
</dbReference>
<evidence type="ECO:0000313" key="5">
    <source>
        <dbReference type="EMBL" id="KFM18350.1"/>
    </source>
</evidence>
<keyword evidence="6" id="KW-1185">Reference proteome</keyword>
<protein>
    <submittedName>
        <fullName evidence="5">Type-1 restriction enzyme StySJI specificity protein</fullName>
    </submittedName>
</protein>
<dbReference type="Pfam" id="PF01420">
    <property type="entry name" value="Methylase_S"/>
    <property type="match status" value="1"/>
</dbReference>
<dbReference type="InterPro" id="IPR052021">
    <property type="entry name" value="Type-I_RS_S_subunit"/>
</dbReference>
<feature type="domain" description="Type I restriction modification DNA specificity" evidence="4">
    <location>
        <begin position="41"/>
        <end position="195"/>
    </location>
</feature>
<dbReference type="InterPro" id="IPR000055">
    <property type="entry name" value="Restrct_endonuc_typeI_TRD"/>
</dbReference>
<comment type="similarity">
    <text evidence="1">Belongs to the type-I restriction system S methylase family.</text>
</comment>
<evidence type="ECO:0000256" key="3">
    <source>
        <dbReference type="ARBA" id="ARBA00023125"/>
    </source>
</evidence>
<evidence type="ECO:0000313" key="6">
    <source>
        <dbReference type="Proteomes" id="UP000029387"/>
    </source>
</evidence>
<dbReference type="SUPFAM" id="SSF116734">
    <property type="entry name" value="DNA methylase specificity domain"/>
    <property type="match status" value="2"/>
</dbReference>
<organism evidence="5 6">
    <name type="scientific">Marine Group I thaumarchaeote SCGC AAA799-P11</name>
    <dbReference type="NCBI Taxonomy" id="1502295"/>
    <lineage>
        <taxon>Archaea</taxon>
        <taxon>Nitrososphaerota</taxon>
        <taxon>Marine Group I</taxon>
    </lineage>
</organism>
<keyword evidence="3" id="KW-0238">DNA-binding</keyword>
<keyword evidence="2" id="KW-0680">Restriction system</keyword>
<dbReference type="PANTHER" id="PTHR30408:SF12">
    <property type="entry name" value="TYPE I RESTRICTION ENZYME MJAVIII SPECIFICITY SUBUNIT"/>
    <property type="match status" value="1"/>
</dbReference>
<dbReference type="InterPro" id="IPR044946">
    <property type="entry name" value="Restrct_endonuc_typeI_TRD_sf"/>
</dbReference>
<evidence type="ECO:0000256" key="1">
    <source>
        <dbReference type="ARBA" id="ARBA00010923"/>
    </source>
</evidence>